<keyword evidence="5" id="KW-1185">Reference proteome</keyword>
<dbReference type="Pfam" id="PF00202">
    <property type="entry name" value="Aminotran_3"/>
    <property type="match status" value="1"/>
</dbReference>
<evidence type="ECO:0000256" key="2">
    <source>
        <dbReference type="ARBA" id="ARBA00022898"/>
    </source>
</evidence>
<keyword evidence="2 3" id="KW-0663">Pyridoxal phosphate</keyword>
<dbReference type="InterPro" id="IPR005814">
    <property type="entry name" value="Aminotrans_3"/>
</dbReference>
<organism evidence="4 5">
    <name type="scientific">Cohnella soli</name>
    <dbReference type="NCBI Taxonomy" id="425005"/>
    <lineage>
        <taxon>Bacteria</taxon>
        <taxon>Bacillati</taxon>
        <taxon>Bacillota</taxon>
        <taxon>Bacilli</taxon>
        <taxon>Bacillales</taxon>
        <taxon>Paenibacillaceae</taxon>
        <taxon>Cohnella</taxon>
    </lineage>
</organism>
<dbReference type="InterPro" id="IPR049704">
    <property type="entry name" value="Aminotrans_3_PPA_site"/>
</dbReference>
<evidence type="ECO:0000313" key="5">
    <source>
        <dbReference type="Proteomes" id="UP001596113"/>
    </source>
</evidence>
<proteinExistence type="inferred from homology"/>
<dbReference type="PANTHER" id="PTHR43094">
    <property type="entry name" value="AMINOTRANSFERASE"/>
    <property type="match status" value="1"/>
</dbReference>
<dbReference type="Gene3D" id="3.40.640.10">
    <property type="entry name" value="Type I PLP-dependent aspartate aminotransferase-like (Major domain)"/>
    <property type="match status" value="1"/>
</dbReference>
<dbReference type="Proteomes" id="UP001596113">
    <property type="component" value="Unassembled WGS sequence"/>
</dbReference>
<dbReference type="RefSeq" id="WP_378139852.1">
    <property type="nucleotide sequence ID" value="NZ_JBHSMI010000067.1"/>
</dbReference>
<dbReference type="GO" id="GO:0008483">
    <property type="term" value="F:transaminase activity"/>
    <property type="evidence" value="ECO:0007669"/>
    <property type="project" value="UniProtKB-KW"/>
</dbReference>
<dbReference type="InterPro" id="IPR015424">
    <property type="entry name" value="PyrdxlP-dep_Trfase"/>
</dbReference>
<comment type="similarity">
    <text evidence="1 3">Belongs to the class-III pyridoxal-phosphate-dependent aminotransferase family.</text>
</comment>
<dbReference type="PANTHER" id="PTHR43094:SF1">
    <property type="entry name" value="AMINOTRANSFERASE CLASS-III"/>
    <property type="match status" value="1"/>
</dbReference>
<dbReference type="EMBL" id="JBHSMI010000067">
    <property type="protein sequence ID" value="MFC5407306.1"/>
    <property type="molecule type" value="Genomic_DNA"/>
</dbReference>
<protein>
    <submittedName>
        <fullName evidence="4">Aspartate aminotransferase family protein</fullName>
    </submittedName>
</protein>
<evidence type="ECO:0000313" key="4">
    <source>
        <dbReference type="EMBL" id="MFC5407306.1"/>
    </source>
</evidence>
<accession>A0ABW0I1A8</accession>
<dbReference type="Gene3D" id="3.90.1150.10">
    <property type="entry name" value="Aspartate Aminotransferase, domain 1"/>
    <property type="match status" value="1"/>
</dbReference>
<evidence type="ECO:0000256" key="1">
    <source>
        <dbReference type="ARBA" id="ARBA00008954"/>
    </source>
</evidence>
<dbReference type="SUPFAM" id="SSF53383">
    <property type="entry name" value="PLP-dependent transferases"/>
    <property type="match status" value="1"/>
</dbReference>
<keyword evidence="4" id="KW-0808">Transferase</keyword>
<keyword evidence="4" id="KW-0032">Aminotransferase</keyword>
<comment type="caution">
    <text evidence="4">The sequence shown here is derived from an EMBL/GenBank/DDBJ whole genome shotgun (WGS) entry which is preliminary data.</text>
</comment>
<sequence length="445" mass="48428">MLKNKPKSSYSTLHPFSYMTPFSSTTERDFQSRNICLTRGEGVWVYDGEGNRFLYATTAVPSVGLGNPFVLDRIRAQYETLNFASTCGQTHPLIEELSRRLIERSGSSFGQVFYSNDGSGAVETAMRLARQYWISKGQTKRIKFISLEGCYHGTTFGSGSVTHLGIQQSFGPGLAECYAAPVPNPYRLPLEGTLQQNINDCLHLLEELIFEVGPNEVAAVLLEPIQGVNGIVPLPPAYLKSIREITEKYGILLIMDEVATGVGRTGNWIYSHELNIQADLLTLSKGLTGGYFPMGATLISATIAEQLFGNGGIFLHGSTQSGHPVGCAAALAVLDYMDENCLISNAEQRGSSLLSTLQSALRDHPYVGDIRGKGLMLAIEFVSDRTTKSPVDFAFGEKLSAALHQEGVLGNWFNGVLILYPPLTLSPGEEAFLCQAVIKSVHSIE</sequence>
<dbReference type="PROSITE" id="PS00600">
    <property type="entry name" value="AA_TRANSFER_CLASS_3"/>
    <property type="match status" value="1"/>
</dbReference>
<dbReference type="InterPro" id="IPR015421">
    <property type="entry name" value="PyrdxlP-dep_Trfase_major"/>
</dbReference>
<reference evidence="5" key="1">
    <citation type="journal article" date="2019" name="Int. J. Syst. Evol. Microbiol.">
        <title>The Global Catalogue of Microorganisms (GCM) 10K type strain sequencing project: providing services to taxonomists for standard genome sequencing and annotation.</title>
        <authorList>
            <consortium name="The Broad Institute Genomics Platform"/>
            <consortium name="The Broad Institute Genome Sequencing Center for Infectious Disease"/>
            <person name="Wu L."/>
            <person name="Ma J."/>
        </authorList>
    </citation>
    <scope>NUCLEOTIDE SEQUENCE [LARGE SCALE GENOMIC DNA]</scope>
    <source>
        <strain evidence="5">CGMCC 1.18575</strain>
    </source>
</reference>
<dbReference type="InterPro" id="IPR015422">
    <property type="entry name" value="PyrdxlP-dep_Trfase_small"/>
</dbReference>
<name>A0ABW0I1A8_9BACL</name>
<dbReference type="CDD" id="cd00610">
    <property type="entry name" value="OAT_like"/>
    <property type="match status" value="1"/>
</dbReference>
<gene>
    <name evidence="4" type="ORF">ACFPOF_31640</name>
</gene>
<evidence type="ECO:0000256" key="3">
    <source>
        <dbReference type="RuleBase" id="RU003560"/>
    </source>
</evidence>